<dbReference type="Proteomes" id="UP000092461">
    <property type="component" value="Unassembled WGS sequence"/>
</dbReference>
<evidence type="ECO:0000313" key="6">
    <source>
        <dbReference type="EMBL" id="MBC1170302.1"/>
    </source>
</evidence>
<reference evidence="7" key="3">
    <citation type="submission" date="2020-05" db="UniProtKB">
        <authorList>
            <consortium name="EnsemblMetazoa"/>
        </authorList>
    </citation>
    <scope>IDENTIFICATION</scope>
    <source>
        <strain evidence="7">Jacobina</strain>
    </source>
</reference>
<keyword evidence="2" id="KW-0325">Glycoprotein</keyword>
<dbReference type="InterPro" id="IPR001254">
    <property type="entry name" value="Trypsin_dom"/>
</dbReference>
<dbReference type="InterPro" id="IPR009003">
    <property type="entry name" value="Peptidase_S1_PA"/>
</dbReference>
<dbReference type="SMART" id="SM00020">
    <property type="entry name" value="Tryp_SPc"/>
    <property type="match status" value="1"/>
</dbReference>
<organism evidence="7 8">
    <name type="scientific">Lutzomyia longipalpis</name>
    <name type="common">Sand fly</name>
    <dbReference type="NCBI Taxonomy" id="7200"/>
    <lineage>
        <taxon>Eukaryota</taxon>
        <taxon>Metazoa</taxon>
        <taxon>Ecdysozoa</taxon>
        <taxon>Arthropoda</taxon>
        <taxon>Hexapoda</taxon>
        <taxon>Insecta</taxon>
        <taxon>Pterygota</taxon>
        <taxon>Neoptera</taxon>
        <taxon>Endopterygota</taxon>
        <taxon>Diptera</taxon>
        <taxon>Nematocera</taxon>
        <taxon>Psychodoidea</taxon>
        <taxon>Psychodidae</taxon>
        <taxon>Lutzomyia</taxon>
        <taxon>Lutzomyia</taxon>
    </lineage>
</organism>
<dbReference type="GO" id="GO:0004252">
    <property type="term" value="F:serine-type endopeptidase activity"/>
    <property type="evidence" value="ECO:0007669"/>
    <property type="project" value="InterPro"/>
</dbReference>
<reference evidence="6" key="2">
    <citation type="journal article" date="2020" name="BMC">
        <title>Leishmania infection induces a limited differential gene expression in the sand fly midgut.</title>
        <authorList>
            <person name="Coutinho-Abreu I.V."/>
            <person name="Serafim T.D."/>
            <person name="Meneses C."/>
            <person name="Kamhawi S."/>
            <person name="Oliveira F."/>
            <person name="Valenzuela J.G."/>
        </authorList>
    </citation>
    <scope>NUCLEOTIDE SEQUENCE</scope>
    <source>
        <strain evidence="6">Jacobina</strain>
        <tissue evidence="6">Midgut</tissue>
    </source>
</reference>
<dbReference type="EMBL" id="AJWK01010452">
    <property type="status" value="NOT_ANNOTATED_CDS"/>
    <property type="molecule type" value="Genomic_DNA"/>
</dbReference>
<sequence>MHSFFGLFAVTILLEKTANLPTVKDGPKIAEPGQFPHHAVIIPAEFPDFMLCQGFVISDRLIVTTAECLDNRTPNNTAVVLGVHDWRIGGTRYDLSHVSRNRFWIKEYRSQDTGIVQTIKPITFTKFIQPIISSPMAFNQPVGRIARVTGFHLDSLARSTPTYLKYIDVQVWSLRECRQRIVPWLLGEFVHSANACAAALTGQGLSRTDIGSAMVFENKAIAMGVFATSAIGEGAPDVYERSWPRIIRN</sequence>
<dbReference type="EnsemblMetazoa" id="LLOJ003261-RA">
    <property type="protein sequence ID" value="LLOJ003261-PA"/>
    <property type="gene ID" value="LLOJ003261"/>
</dbReference>
<dbReference type="Pfam" id="PF00089">
    <property type="entry name" value="Trypsin"/>
    <property type="match status" value="1"/>
</dbReference>
<evidence type="ECO:0000256" key="1">
    <source>
        <dbReference type="ARBA" id="ARBA00023157"/>
    </source>
</evidence>
<dbReference type="VEuPathDB" id="VectorBase:LLONM1_006773"/>
<keyword evidence="1" id="KW-1015">Disulfide bond</keyword>
<accession>A0A1B0GHZ1</accession>
<dbReference type="PANTHER" id="PTHR24256">
    <property type="entry name" value="TRYPTASE-RELATED"/>
    <property type="match status" value="1"/>
</dbReference>
<evidence type="ECO:0000256" key="2">
    <source>
        <dbReference type="ARBA" id="ARBA00023180"/>
    </source>
</evidence>
<reference evidence="8" key="1">
    <citation type="submission" date="2012-05" db="EMBL/GenBank/DDBJ databases">
        <title>Whole Genome Assembly of Lutzomyia longipalpis.</title>
        <authorList>
            <person name="Richards S."/>
            <person name="Qu C."/>
            <person name="Dillon R."/>
            <person name="Worley K."/>
            <person name="Scherer S."/>
            <person name="Batterton M."/>
            <person name="Taylor A."/>
            <person name="Hawes A."/>
            <person name="Hernandez B."/>
            <person name="Kovar C."/>
            <person name="Mandapat C."/>
            <person name="Pham C."/>
            <person name="Qu C."/>
            <person name="Jing C."/>
            <person name="Bess C."/>
            <person name="Bandaranaike D."/>
            <person name="Ngo D."/>
            <person name="Ongeri F."/>
            <person name="Arias F."/>
            <person name="Lara F."/>
            <person name="Weissenberger G."/>
            <person name="Kamau G."/>
            <person name="Han H."/>
            <person name="Shen H."/>
            <person name="Dinh H."/>
            <person name="Khalil I."/>
            <person name="Jones J."/>
            <person name="Shafer J."/>
            <person name="Jayaseelan J."/>
            <person name="Quiroz J."/>
            <person name="Blankenburg K."/>
            <person name="Nguyen L."/>
            <person name="Jackson L."/>
            <person name="Francisco L."/>
            <person name="Tang L.-Y."/>
            <person name="Pu L.-L."/>
            <person name="Perales L."/>
            <person name="Lorensuhewa L."/>
            <person name="Munidasa M."/>
            <person name="Coyle M."/>
            <person name="Taylor M."/>
            <person name="Puazo M."/>
            <person name="Firestine M."/>
            <person name="Scheel M."/>
            <person name="Javaid M."/>
            <person name="Wang M."/>
            <person name="Li M."/>
            <person name="Tabassum N."/>
            <person name="Saada N."/>
            <person name="Osuji N."/>
            <person name="Aqrawi P."/>
            <person name="Fu Q."/>
            <person name="Thornton R."/>
            <person name="Raj R."/>
            <person name="Goodspeed R."/>
            <person name="Mata R."/>
            <person name="Najjar R."/>
            <person name="Gubbala S."/>
            <person name="Lee S."/>
            <person name="Denson S."/>
            <person name="Patil S."/>
            <person name="Macmil S."/>
            <person name="Qi S."/>
            <person name="Matskevitch T."/>
            <person name="Palculict T."/>
            <person name="Mathew T."/>
            <person name="Vee V."/>
            <person name="Velamala V."/>
            <person name="Korchina V."/>
            <person name="Cai W."/>
            <person name="Liu W."/>
            <person name="Dai W."/>
            <person name="Zou X."/>
            <person name="Zhu Y."/>
            <person name="Zhang Y."/>
            <person name="Wu Y.-Q."/>
            <person name="Xin Y."/>
            <person name="Nazarath L."/>
            <person name="Kovar C."/>
            <person name="Han Y."/>
            <person name="Muzny D."/>
            <person name="Gibbs R."/>
        </authorList>
    </citation>
    <scope>NUCLEOTIDE SEQUENCE [LARGE SCALE GENOMIC DNA]</scope>
    <source>
        <strain evidence="8">Jacobina</strain>
    </source>
</reference>
<name>A0A1B0GHZ1_LUTLO</name>
<dbReference type="VEuPathDB" id="VectorBase:LLOJ003261"/>
<dbReference type="Gene3D" id="2.40.10.10">
    <property type="entry name" value="Trypsin-like serine proteases"/>
    <property type="match status" value="1"/>
</dbReference>
<dbReference type="PROSITE" id="PS50240">
    <property type="entry name" value="TRYPSIN_DOM"/>
    <property type="match status" value="1"/>
</dbReference>
<evidence type="ECO:0000313" key="8">
    <source>
        <dbReference type="Proteomes" id="UP000092461"/>
    </source>
</evidence>
<dbReference type="SUPFAM" id="SSF50494">
    <property type="entry name" value="Trypsin-like serine proteases"/>
    <property type="match status" value="1"/>
</dbReference>
<dbReference type="AlphaFoldDB" id="A0A1B0GHZ1"/>
<evidence type="ECO:0000313" key="7">
    <source>
        <dbReference type="EnsemblMetazoa" id="LLOJ003261-PA"/>
    </source>
</evidence>
<evidence type="ECO:0000259" key="5">
    <source>
        <dbReference type="PROSITE" id="PS50240"/>
    </source>
</evidence>
<evidence type="ECO:0000256" key="3">
    <source>
        <dbReference type="ARBA" id="ARBA00024195"/>
    </source>
</evidence>
<dbReference type="InterPro" id="IPR051487">
    <property type="entry name" value="Ser/Thr_Proteases_Immune/Dev"/>
</dbReference>
<feature type="domain" description="Peptidase S1" evidence="5">
    <location>
        <begin position="23"/>
        <end position="249"/>
    </location>
</feature>
<keyword evidence="8" id="KW-1185">Reference proteome</keyword>
<keyword evidence="4" id="KW-0732">Signal</keyword>
<proteinExistence type="inferred from homology"/>
<dbReference type="InterPro" id="IPR043504">
    <property type="entry name" value="Peptidase_S1_PA_chymotrypsin"/>
</dbReference>
<dbReference type="EMBL" id="GITU01001599">
    <property type="protein sequence ID" value="MBC1170302.1"/>
    <property type="molecule type" value="Transcribed_RNA"/>
</dbReference>
<protein>
    <submittedName>
        <fullName evidence="6">Putative chymotrypsin-1-like protein</fullName>
    </submittedName>
</protein>
<comment type="similarity">
    <text evidence="3">Belongs to the peptidase S1 family. CLIP subfamily.</text>
</comment>
<dbReference type="GO" id="GO:0006508">
    <property type="term" value="P:proteolysis"/>
    <property type="evidence" value="ECO:0007669"/>
    <property type="project" value="InterPro"/>
</dbReference>
<feature type="signal peptide" evidence="4">
    <location>
        <begin position="1"/>
        <end position="19"/>
    </location>
</feature>
<evidence type="ECO:0000256" key="4">
    <source>
        <dbReference type="SAM" id="SignalP"/>
    </source>
</evidence>
<feature type="chain" id="PRO_5044555693" evidence="4">
    <location>
        <begin position="20"/>
        <end position="249"/>
    </location>
</feature>